<evidence type="ECO:0000313" key="4">
    <source>
        <dbReference type="Proteomes" id="UP000324133"/>
    </source>
</evidence>
<dbReference type="Proteomes" id="UP000324133">
    <property type="component" value="Unassembled WGS sequence"/>
</dbReference>
<evidence type="ECO:0000259" key="1">
    <source>
        <dbReference type="Pfam" id="PF00723"/>
    </source>
</evidence>
<dbReference type="EMBL" id="VKKY01000002">
    <property type="protein sequence ID" value="KAA3437789.1"/>
    <property type="molecule type" value="Genomic_DNA"/>
</dbReference>
<reference evidence="3 4" key="1">
    <citation type="submission" date="2019-07" db="EMBL/GenBank/DDBJ databases">
        <title>Rufibacter sp. nov., isolated from lake sediment.</title>
        <authorList>
            <person name="Qu J.-H."/>
        </authorList>
    </citation>
    <scope>NUCLEOTIDE SEQUENCE [LARGE SCALE GENOMIC DNA]</scope>
    <source>
        <strain evidence="3 4">NBS58-1</strain>
    </source>
</reference>
<gene>
    <name evidence="3" type="ORF">FOA19_10880</name>
</gene>
<feature type="domain" description="GH15-like" evidence="1">
    <location>
        <begin position="554"/>
        <end position="594"/>
    </location>
</feature>
<keyword evidence="3" id="KW-0378">Hydrolase</keyword>
<dbReference type="Gene3D" id="1.50.10.10">
    <property type="match status" value="1"/>
</dbReference>
<dbReference type="PANTHER" id="PTHR31616">
    <property type="entry name" value="TREHALASE"/>
    <property type="match status" value="1"/>
</dbReference>
<dbReference type="RefSeq" id="WP_149090853.1">
    <property type="nucleotide sequence ID" value="NZ_VKKY01000002.1"/>
</dbReference>
<accession>A0A5B6TBD2</accession>
<proteinExistence type="predicted"/>
<protein>
    <submittedName>
        <fullName evidence="3">Glycoside hydrolase family 15 protein</fullName>
    </submittedName>
</protein>
<dbReference type="AlphaFoldDB" id="A0A5B6TBD2"/>
<dbReference type="Pfam" id="PF00723">
    <property type="entry name" value="Glyco_hydro_15"/>
    <property type="match status" value="2"/>
</dbReference>
<sequence>MQHYLPLEKYGLIGNLHTVALVSKYGSLDYLPFPRFDAPTLFARLLDHKKGGFWAIQPDAKEFRSRQQYIPDTAILQTRFFTQNGMAELLDFMPIKDQENSGVIVRMVKVVKGEMTFRMDFKPEFDYARAPHVVNRQGNQTFLIQSEGKDKTQIRFSASKPCTVVKGDLKGTWTLAKNETICFVLEGPTAQEKGLPQDLMTYFDDTLKQTFRFWHNWVAKSTYQGYWQEMVMRSAITLKLLTSCTYGSTVAAATFSLPEAIGGVRNWDYRFTWIRDAAFTIYAFLRLGYMDEARKFCLWVMDRCKDMPQPSDLQLMYAVDGSTDVHESTLDHLEGYFQSGPVRIGNKASQQFQLDIYGELIDTIYLYNKYGGPITYSFWKALCSLVDFVADNWRRPDHGIWEVRSEKQDFTYSKIMAWVALDRGIRIAQSRSFPAPLEKWIKERDTVYEEVYEKHWSEEKQAFVQYRGATTLDAAVLLMPLVRMISPVDPKWLSTLKAIEEELMAGSLVYRYNLTDGAQDGLSGDEGTFSMCSFWYAENLSKAGQHHKARLQFETMLGYANHLGLYSEQIGKQGEQLGNFPQAFTHLALISAAYQLNRQLNGEKKNGYRDLFI</sequence>
<dbReference type="InterPro" id="IPR045582">
    <property type="entry name" value="Trehalase-like_N"/>
</dbReference>
<dbReference type="InterPro" id="IPR008928">
    <property type="entry name" value="6-hairpin_glycosidase_sf"/>
</dbReference>
<feature type="domain" description="Trehalase-like N-terminal" evidence="2">
    <location>
        <begin position="5"/>
        <end position="139"/>
    </location>
</feature>
<dbReference type="OrthoDB" id="3902805at2"/>
<dbReference type="PANTHER" id="PTHR31616:SF0">
    <property type="entry name" value="GLUCAN 1,4-ALPHA-GLUCOSIDASE"/>
    <property type="match status" value="1"/>
</dbReference>
<dbReference type="GO" id="GO:0005975">
    <property type="term" value="P:carbohydrate metabolic process"/>
    <property type="evidence" value="ECO:0007669"/>
    <property type="project" value="InterPro"/>
</dbReference>
<dbReference type="SUPFAM" id="SSF48208">
    <property type="entry name" value="Six-hairpin glycosidases"/>
    <property type="match status" value="1"/>
</dbReference>
<dbReference type="Pfam" id="PF19291">
    <property type="entry name" value="TREH_N"/>
    <property type="match status" value="1"/>
</dbReference>
<dbReference type="GO" id="GO:0004553">
    <property type="term" value="F:hydrolase activity, hydrolyzing O-glycosyl compounds"/>
    <property type="evidence" value="ECO:0007669"/>
    <property type="project" value="TreeGrafter"/>
</dbReference>
<comment type="caution">
    <text evidence="3">The sequence shown here is derived from an EMBL/GenBank/DDBJ whole genome shotgun (WGS) entry which is preliminary data.</text>
</comment>
<organism evidence="3 4">
    <name type="scientific">Rufibacter hautae</name>
    <dbReference type="NCBI Taxonomy" id="2595005"/>
    <lineage>
        <taxon>Bacteria</taxon>
        <taxon>Pseudomonadati</taxon>
        <taxon>Bacteroidota</taxon>
        <taxon>Cytophagia</taxon>
        <taxon>Cytophagales</taxon>
        <taxon>Hymenobacteraceae</taxon>
        <taxon>Rufibacter</taxon>
    </lineage>
</organism>
<dbReference type="InterPro" id="IPR011613">
    <property type="entry name" value="GH15-like"/>
</dbReference>
<evidence type="ECO:0000313" key="3">
    <source>
        <dbReference type="EMBL" id="KAA3437789.1"/>
    </source>
</evidence>
<evidence type="ECO:0000259" key="2">
    <source>
        <dbReference type="Pfam" id="PF19291"/>
    </source>
</evidence>
<keyword evidence="4" id="KW-1185">Reference proteome</keyword>
<feature type="domain" description="GH15-like" evidence="1">
    <location>
        <begin position="228"/>
        <end position="551"/>
    </location>
</feature>
<name>A0A5B6TBD2_9BACT</name>
<dbReference type="InterPro" id="IPR012341">
    <property type="entry name" value="6hp_glycosidase-like_sf"/>
</dbReference>